<dbReference type="GO" id="GO:0009055">
    <property type="term" value="F:electron transfer activity"/>
    <property type="evidence" value="ECO:0007669"/>
    <property type="project" value="InterPro"/>
</dbReference>
<organism evidence="8">
    <name type="scientific">marine metagenome</name>
    <dbReference type="NCBI Taxonomy" id="408172"/>
    <lineage>
        <taxon>unclassified sequences</taxon>
        <taxon>metagenomes</taxon>
        <taxon>ecological metagenomes</taxon>
    </lineage>
</organism>
<accession>A0A381SZV5</accession>
<evidence type="ECO:0000313" key="8">
    <source>
        <dbReference type="EMBL" id="SVA09515.1"/>
    </source>
</evidence>
<feature type="domain" description="Cytochrome b561 bacterial/Ni-hydrogenase" evidence="7">
    <location>
        <begin position="69"/>
        <end position="250"/>
    </location>
</feature>
<dbReference type="InterPro" id="IPR016174">
    <property type="entry name" value="Di-haem_cyt_TM"/>
</dbReference>
<dbReference type="SUPFAM" id="SSF81342">
    <property type="entry name" value="Transmembrane di-heme cytochromes"/>
    <property type="match status" value="1"/>
</dbReference>
<dbReference type="PANTHER" id="PTHR30485">
    <property type="entry name" value="NI/FE-HYDROGENASE 1 B-TYPE CYTOCHROME SUBUNIT"/>
    <property type="match status" value="1"/>
</dbReference>
<evidence type="ECO:0000256" key="5">
    <source>
        <dbReference type="ARBA" id="ARBA00023136"/>
    </source>
</evidence>
<feature type="transmembrane region" description="Helical" evidence="6">
    <location>
        <begin position="211"/>
        <end position="236"/>
    </location>
</feature>
<dbReference type="Gene3D" id="1.20.950.20">
    <property type="entry name" value="Transmembrane di-heme cytochromes, Chain C"/>
    <property type="match status" value="1"/>
</dbReference>
<keyword evidence="4 6" id="KW-1133">Transmembrane helix</keyword>
<dbReference type="InterPro" id="IPR051542">
    <property type="entry name" value="Hydrogenase_cytochrome"/>
</dbReference>
<feature type="transmembrane region" description="Helical" evidence="6">
    <location>
        <begin position="76"/>
        <end position="96"/>
    </location>
</feature>
<dbReference type="AlphaFoldDB" id="A0A381SZV5"/>
<sequence>MELFQIGTDPWGQEIIIRISWALLTVAFWAGIAFVLFHAVYAVVWKPKVAADEAAPSGAEHGIPEKIVRHTGAARMFHWVMAASMLTLLATGFLPIVGLEFAWLNIHWISGLILILCILYHIVHASFFLDFWSIWILPGDLAEAVQRTKRQLGQDAEVGKHGKYPLDHKLYHLAVSVFGLLVSATGLLMMLRIDTPIVPRNDLFYTEATWGIVYSLHGFASVLFVTLTISHIYFAIRPEKLWMTKAMIFGWVGRSDYLAHHDPNKWKVKG</sequence>
<dbReference type="GO" id="GO:0020037">
    <property type="term" value="F:heme binding"/>
    <property type="evidence" value="ECO:0007669"/>
    <property type="project" value="TreeGrafter"/>
</dbReference>
<protein>
    <recommendedName>
        <fullName evidence="7">Cytochrome b561 bacterial/Ni-hydrogenase domain-containing protein</fullName>
    </recommendedName>
</protein>
<comment type="subcellular location">
    <subcellularLocation>
        <location evidence="1">Cell membrane</location>
        <topology evidence="1">Multi-pass membrane protein</topology>
    </subcellularLocation>
</comment>
<evidence type="ECO:0000256" key="1">
    <source>
        <dbReference type="ARBA" id="ARBA00004651"/>
    </source>
</evidence>
<dbReference type="EMBL" id="UINC01003820">
    <property type="protein sequence ID" value="SVA09515.1"/>
    <property type="molecule type" value="Genomic_DNA"/>
</dbReference>
<dbReference type="PANTHER" id="PTHR30485:SF0">
    <property type="entry name" value="NI_FE-HYDROGENASE 1 B-TYPE CYTOCHROME SUBUNIT-RELATED"/>
    <property type="match status" value="1"/>
</dbReference>
<evidence type="ECO:0000256" key="4">
    <source>
        <dbReference type="ARBA" id="ARBA00022989"/>
    </source>
</evidence>
<proteinExistence type="predicted"/>
<keyword evidence="5 6" id="KW-0472">Membrane</keyword>
<dbReference type="GO" id="GO:0005886">
    <property type="term" value="C:plasma membrane"/>
    <property type="evidence" value="ECO:0007669"/>
    <property type="project" value="UniProtKB-SubCell"/>
</dbReference>
<feature type="transmembrane region" description="Helical" evidence="6">
    <location>
        <begin position="170"/>
        <end position="191"/>
    </location>
</feature>
<keyword evidence="3 6" id="KW-0812">Transmembrane</keyword>
<evidence type="ECO:0000256" key="2">
    <source>
        <dbReference type="ARBA" id="ARBA00022475"/>
    </source>
</evidence>
<dbReference type="Pfam" id="PF01292">
    <property type="entry name" value="Ni_hydr_CYTB"/>
    <property type="match status" value="1"/>
</dbReference>
<evidence type="ECO:0000256" key="3">
    <source>
        <dbReference type="ARBA" id="ARBA00022692"/>
    </source>
</evidence>
<evidence type="ECO:0000256" key="6">
    <source>
        <dbReference type="SAM" id="Phobius"/>
    </source>
</evidence>
<dbReference type="GO" id="GO:0022904">
    <property type="term" value="P:respiratory electron transport chain"/>
    <property type="evidence" value="ECO:0007669"/>
    <property type="project" value="InterPro"/>
</dbReference>
<name>A0A381SZV5_9ZZZZ</name>
<gene>
    <name evidence="8" type="ORF">METZ01_LOCUS62369</name>
</gene>
<keyword evidence="2" id="KW-1003">Cell membrane</keyword>
<evidence type="ECO:0000259" key="7">
    <source>
        <dbReference type="Pfam" id="PF01292"/>
    </source>
</evidence>
<feature type="transmembrane region" description="Helical" evidence="6">
    <location>
        <begin position="102"/>
        <end position="123"/>
    </location>
</feature>
<dbReference type="InterPro" id="IPR011577">
    <property type="entry name" value="Cyt_b561_bac/Ni-Hgenase"/>
</dbReference>
<feature type="transmembrane region" description="Helical" evidence="6">
    <location>
        <begin position="20"/>
        <end position="44"/>
    </location>
</feature>
<reference evidence="8" key="1">
    <citation type="submission" date="2018-05" db="EMBL/GenBank/DDBJ databases">
        <authorList>
            <person name="Lanie J.A."/>
            <person name="Ng W.-L."/>
            <person name="Kazmierczak K.M."/>
            <person name="Andrzejewski T.M."/>
            <person name="Davidsen T.M."/>
            <person name="Wayne K.J."/>
            <person name="Tettelin H."/>
            <person name="Glass J.I."/>
            <person name="Rusch D."/>
            <person name="Podicherti R."/>
            <person name="Tsui H.-C.T."/>
            <person name="Winkler M.E."/>
        </authorList>
    </citation>
    <scope>NUCLEOTIDE SEQUENCE</scope>
</reference>